<protein>
    <submittedName>
        <fullName evidence="1">Uncharacterized protein</fullName>
    </submittedName>
</protein>
<gene>
    <name evidence="1" type="ORF">LPBF_08430</name>
</gene>
<evidence type="ECO:0000313" key="1">
    <source>
        <dbReference type="EMBL" id="OCB75408.1"/>
    </source>
</evidence>
<dbReference type="STRING" id="1763534.GCA_001831475_00600"/>
<reference evidence="1 2" key="1">
    <citation type="submission" date="2016-03" db="EMBL/GenBank/DDBJ databases">
        <authorList>
            <person name="Ploux O."/>
        </authorList>
    </citation>
    <scope>NUCLEOTIDE SEQUENCE [LARGE SCALE GENOMIC DNA]</scope>
    <source>
        <strain evidence="1 2">LPB0076</strain>
    </source>
</reference>
<dbReference type="AlphaFoldDB" id="A0A1B9E0H3"/>
<proteinExistence type="predicted"/>
<dbReference type="Proteomes" id="UP000093510">
    <property type="component" value="Unassembled WGS sequence"/>
</dbReference>
<dbReference type="EMBL" id="LVEP01000029">
    <property type="protein sequence ID" value="OCB75408.1"/>
    <property type="molecule type" value="Genomic_DNA"/>
</dbReference>
<keyword evidence="2" id="KW-1185">Reference proteome</keyword>
<comment type="caution">
    <text evidence="1">The sequence shown here is derived from an EMBL/GenBank/DDBJ whole genome shotgun (WGS) entry which is preliminary data.</text>
</comment>
<dbReference type="OrthoDB" id="1364765at2"/>
<organism evidence="1 2">
    <name type="scientific">Flavobacterium crassostreae</name>
    <dbReference type="NCBI Taxonomy" id="1763534"/>
    <lineage>
        <taxon>Bacteria</taxon>
        <taxon>Pseudomonadati</taxon>
        <taxon>Bacteroidota</taxon>
        <taxon>Flavobacteriia</taxon>
        <taxon>Flavobacteriales</taxon>
        <taxon>Flavobacteriaceae</taxon>
        <taxon>Flavobacterium</taxon>
    </lineage>
</organism>
<name>A0A1B9E0H3_9FLAO</name>
<sequence>MRKTALIIIVLSALPLFIRCNKTDKKNDLELSLLNENIVSYSKNSDKDSINIVKYSLKNNSNEIFFINNLTEQDLLSKTAVYKNGVNLRIYDDKNIESKYEIKRYRHQDLETEKGINFMFEDFNVNESRLRNKTNLKYFGLYERNNIFFIHPNETIFFYYTINLNKPINFDAVRQGYVSLDSNKKYYSKLSIASDSSNYKNVLPNDILKTIEANNVKVYNGIIESKNKVPIKILE</sequence>
<dbReference type="RefSeq" id="WP_066335027.1">
    <property type="nucleotide sequence ID" value="NZ_CP017688.1"/>
</dbReference>
<accession>A0A1B9E0H3</accession>
<evidence type="ECO:0000313" key="2">
    <source>
        <dbReference type="Proteomes" id="UP000093510"/>
    </source>
</evidence>